<evidence type="ECO:0000256" key="1">
    <source>
        <dbReference type="ARBA" id="ARBA00009437"/>
    </source>
</evidence>
<dbReference type="Gene3D" id="3.40.190.10">
    <property type="entry name" value="Periplasmic binding protein-like II"/>
    <property type="match status" value="2"/>
</dbReference>
<dbReference type="InterPro" id="IPR037423">
    <property type="entry name" value="CysB_PBP2"/>
</dbReference>
<evidence type="ECO:0000256" key="4">
    <source>
        <dbReference type="ARBA" id="ARBA00023163"/>
    </source>
</evidence>
<dbReference type="RefSeq" id="WP_179590542.1">
    <property type="nucleotide sequence ID" value="NZ_JACBYR010000003.1"/>
</dbReference>
<dbReference type="PROSITE" id="PS50931">
    <property type="entry name" value="HTH_LYSR"/>
    <property type="match status" value="1"/>
</dbReference>
<keyword evidence="7" id="KW-1185">Reference proteome</keyword>
<comment type="similarity">
    <text evidence="1">Belongs to the LysR transcriptional regulatory family.</text>
</comment>
<dbReference type="GO" id="GO:0000976">
    <property type="term" value="F:transcription cis-regulatory region binding"/>
    <property type="evidence" value="ECO:0007669"/>
    <property type="project" value="TreeGrafter"/>
</dbReference>
<dbReference type="InterPro" id="IPR005119">
    <property type="entry name" value="LysR_subst-bd"/>
</dbReference>
<dbReference type="CDD" id="cd08413">
    <property type="entry name" value="PBP2_CysB_like"/>
    <property type="match status" value="1"/>
</dbReference>
<dbReference type="NCBIfam" id="NF009327">
    <property type="entry name" value="PRK12684.1"/>
    <property type="match status" value="1"/>
</dbReference>
<comment type="caution">
    <text evidence="6">The sequence shown here is derived from an EMBL/GenBank/DDBJ whole genome shotgun (WGS) entry which is preliminary data.</text>
</comment>
<gene>
    <name evidence="6" type="ORF">FHW18_005286</name>
</gene>
<keyword evidence="4" id="KW-0804">Transcription</keyword>
<dbReference type="SUPFAM" id="SSF46785">
    <property type="entry name" value="Winged helix' DNA-binding domain"/>
    <property type="match status" value="1"/>
</dbReference>
<keyword evidence="2" id="KW-0805">Transcription regulation</keyword>
<feature type="domain" description="HTH lysR-type" evidence="5">
    <location>
        <begin position="1"/>
        <end position="59"/>
    </location>
</feature>
<dbReference type="PANTHER" id="PTHR30126">
    <property type="entry name" value="HTH-TYPE TRANSCRIPTIONAL REGULATOR"/>
    <property type="match status" value="1"/>
</dbReference>
<dbReference type="PRINTS" id="PR00039">
    <property type="entry name" value="HTHLYSR"/>
</dbReference>
<evidence type="ECO:0000256" key="2">
    <source>
        <dbReference type="ARBA" id="ARBA00023015"/>
    </source>
</evidence>
<sequence length="331" mass="36326">MNFQQLRSVREALRRDFNLTEVANTLFTSQPGVSRQIRELEDELGITLFDRAGKRLTGLTEPGKEVIKIIERLLIEQENLKRAAQEFSSRDLGRLTLATTHTQARYALPVVVQAFRQRFPHVRLNLQQGSPTHIAEWVAAGEADIGIATESLANDTRLRSFAGYRWSHVVVVPHGHPLASVARLTLDELTDHPVITYDTGLTGRSRIDEAFAHADLTPDIVLTAMDADVIKTYVAAGLGVGIIASVAYDPEEDRKLVAVSAEHLFASNMTRVAIRKGAYLRNFALSFIEMFAPHLSRQSLLGTGGGDPLESHDATFTPAGPLRSIAASAQA</sequence>
<keyword evidence="3" id="KW-0238">DNA-binding</keyword>
<evidence type="ECO:0000259" key="5">
    <source>
        <dbReference type="PROSITE" id="PS50931"/>
    </source>
</evidence>
<dbReference type="AlphaFoldDB" id="A0A7Y9LPH6"/>
<dbReference type="GO" id="GO:0019344">
    <property type="term" value="P:cysteine biosynthetic process"/>
    <property type="evidence" value="ECO:0007669"/>
    <property type="project" value="TreeGrafter"/>
</dbReference>
<dbReference type="InterPro" id="IPR000847">
    <property type="entry name" value="LysR_HTH_N"/>
</dbReference>
<reference evidence="6 7" key="1">
    <citation type="submission" date="2020-07" db="EMBL/GenBank/DDBJ databases">
        <title>Genomic Encyclopedia of Type Strains, Phase IV (KMG-V): Genome sequencing to study the core and pangenomes of soil and plant-associated prokaryotes.</title>
        <authorList>
            <person name="Whitman W."/>
        </authorList>
    </citation>
    <scope>NUCLEOTIDE SEQUENCE [LARGE SCALE GENOMIC DNA]</scope>
    <source>
        <strain evidence="6 7">SAS40</strain>
    </source>
</reference>
<dbReference type="InterPro" id="IPR036390">
    <property type="entry name" value="WH_DNA-bd_sf"/>
</dbReference>
<evidence type="ECO:0000313" key="6">
    <source>
        <dbReference type="EMBL" id="NYE85967.1"/>
    </source>
</evidence>
<proteinExistence type="inferred from homology"/>
<dbReference type="GO" id="GO:0003700">
    <property type="term" value="F:DNA-binding transcription factor activity"/>
    <property type="evidence" value="ECO:0007669"/>
    <property type="project" value="InterPro"/>
</dbReference>
<dbReference type="Pfam" id="PF03466">
    <property type="entry name" value="LysR_substrate"/>
    <property type="match status" value="1"/>
</dbReference>
<dbReference type="PANTHER" id="PTHR30126:SF6">
    <property type="entry name" value="HTH-TYPE TRANSCRIPTIONAL REGULATOR CYSB-RELATED"/>
    <property type="match status" value="1"/>
</dbReference>
<name>A0A7Y9LPH6_9BURK</name>
<protein>
    <submittedName>
        <fullName evidence="6">LysR family cys regulon transcriptional activator</fullName>
    </submittedName>
</protein>
<dbReference type="SUPFAM" id="SSF53850">
    <property type="entry name" value="Periplasmic binding protein-like II"/>
    <property type="match status" value="1"/>
</dbReference>
<dbReference type="Pfam" id="PF00126">
    <property type="entry name" value="HTH_1"/>
    <property type="match status" value="1"/>
</dbReference>
<dbReference type="Proteomes" id="UP000542125">
    <property type="component" value="Unassembled WGS sequence"/>
</dbReference>
<dbReference type="Gene3D" id="1.10.10.10">
    <property type="entry name" value="Winged helix-like DNA-binding domain superfamily/Winged helix DNA-binding domain"/>
    <property type="match status" value="1"/>
</dbReference>
<evidence type="ECO:0000313" key="7">
    <source>
        <dbReference type="Proteomes" id="UP000542125"/>
    </source>
</evidence>
<dbReference type="InterPro" id="IPR036388">
    <property type="entry name" value="WH-like_DNA-bd_sf"/>
</dbReference>
<accession>A0A7Y9LPH6</accession>
<dbReference type="EMBL" id="JACBYR010000003">
    <property type="protein sequence ID" value="NYE85967.1"/>
    <property type="molecule type" value="Genomic_DNA"/>
</dbReference>
<organism evidence="6 7">
    <name type="scientific">Pigmentiphaga litoralis</name>
    <dbReference type="NCBI Taxonomy" id="516702"/>
    <lineage>
        <taxon>Bacteria</taxon>
        <taxon>Pseudomonadati</taxon>
        <taxon>Pseudomonadota</taxon>
        <taxon>Betaproteobacteria</taxon>
        <taxon>Burkholderiales</taxon>
        <taxon>Alcaligenaceae</taxon>
        <taxon>Pigmentiphaga</taxon>
    </lineage>
</organism>
<evidence type="ECO:0000256" key="3">
    <source>
        <dbReference type="ARBA" id="ARBA00023125"/>
    </source>
</evidence>